<dbReference type="Proteomes" id="UP000887013">
    <property type="component" value="Unassembled WGS sequence"/>
</dbReference>
<accession>A0A8X6TZR7</accession>
<gene>
    <name evidence="1" type="ORF">NPIL_524721</name>
</gene>
<keyword evidence="2" id="KW-1185">Reference proteome</keyword>
<protein>
    <submittedName>
        <fullName evidence="1">Uncharacterized protein</fullName>
    </submittedName>
</protein>
<organism evidence="1 2">
    <name type="scientific">Nephila pilipes</name>
    <name type="common">Giant wood spider</name>
    <name type="synonym">Nephila maculata</name>
    <dbReference type="NCBI Taxonomy" id="299642"/>
    <lineage>
        <taxon>Eukaryota</taxon>
        <taxon>Metazoa</taxon>
        <taxon>Ecdysozoa</taxon>
        <taxon>Arthropoda</taxon>
        <taxon>Chelicerata</taxon>
        <taxon>Arachnida</taxon>
        <taxon>Araneae</taxon>
        <taxon>Araneomorphae</taxon>
        <taxon>Entelegynae</taxon>
        <taxon>Araneoidea</taxon>
        <taxon>Nephilidae</taxon>
        <taxon>Nephila</taxon>
    </lineage>
</organism>
<comment type="caution">
    <text evidence="1">The sequence shown here is derived from an EMBL/GenBank/DDBJ whole genome shotgun (WGS) entry which is preliminary data.</text>
</comment>
<sequence length="121" mass="13892">MKISNQVLVETLPISATKKWEVEKFQPKFESPFKIVRVSRGNVIIWKQDYAVTVHIDERRGLQIQLDNGERVKTPLNVIYRWQNPSTATMSKISPSDVHMSNVTTPTTFIADDPSNKGEHR</sequence>
<evidence type="ECO:0000313" key="2">
    <source>
        <dbReference type="Proteomes" id="UP000887013"/>
    </source>
</evidence>
<evidence type="ECO:0000313" key="1">
    <source>
        <dbReference type="EMBL" id="GFT63467.1"/>
    </source>
</evidence>
<proteinExistence type="predicted"/>
<dbReference type="EMBL" id="BMAW01019465">
    <property type="protein sequence ID" value="GFT63467.1"/>
    <property type="molecule type" value="Genomic_DNA"/>
</dbReference>
<name>A0A8X6TZR7_NEPPI</name>
<dbReference type="AlphaFoldDB" id="A0A8X6TZR7"/>
<reference evidence="1" key="1">
    <citation type="submission" date="2020-08" db="EMBL/GenBank/DDBJ databases">
        <title>Multicomponent nature underlies the extraordinary mechanical properties of spider dragline silk.</title>
        <authorList>
            <person name="Kono N."/>
            <person name="Nakamura H."/>
            <person name="Mori M."/>
            <person name="Yoshida Y."/>
            <person name="Ohtoshi R."/>
            <person name="Malay A.D."/>
            <person name="Moran D.A.P."/>
            <person name="Tomita M."/>
            <person name="Numata K."/>
            <person name="Arakawa K."/>
        </authorList>
    </citation>
    <scope>NUCLEOTIDE SEQUENCE</scope>
</reference>